<dbReference type="PROSITE" id="PS01199">
    <property type="entry name" value="RIBOSOMAL_L1"/>
    <property type="match status" value="1"/>
</dbReference>
<evidence type="ECO:0000256" key="6">
    <source>
        <dbReference type="ARBA" id="ARBA00022884"/>
    </source>
</evidence>
<evidence type="ECO:0000313" key="14">
    <source>
        <dbReference type="Proteomes" id="UP000007464"/>
    </source>
</evidence>
<accession>E8Q6H1</accession>
<evidence type="ECO:0000256" key="10">
    <source>
        <dbReference type="ARBA" id="ARBA00059110"/>
    </source>
</evidence>
<comment type="function">
    <text evidence="11">Binds directly to 23S rRNA. The L1 stalk is quite mobile in the ribosome, and is involved in E site tRNA release.</text>
</comment>
<dbReference type="GO" id="GO:0000049">
    <property type="term" value="F:tRNA binding"/>
    <property type="evidence" value="ECO:0007669"/>
    <property type="project" value="UniProtKB-KW"/>
</dbReference>
<dbReference type="GO" id="GO:0006417">
    <property type="term" value="P:regulation of translation"/>
    <property type="evidence" value="ECO:0007669"/>
    <property type="project" value="UniProtKB-KW"/>
</dbReference>
<evidence type="ECO:0000256" key="4">
    <source>
        <dbReference type="ARBA" id="ARBA00022730"/>
    </source>
</evidence>
<dbReference type="NCBIfam" id="TIGR01169">
    <property type="entry name" value="rplA_bact"/>
    <property type="match status" value="1"/>
</dbReference>
<dbReference type="FunFam" id="3.40.50.790:FF:000001">
    <property type="entry name" value="50S ribosomal protein L1"/>
    <property type="match status" value="1"/>
</dbReference>
<dbReference type="Gene3D" id="3.40.50.790">
    <property type="match status" value="1"/>
</dbReference>
<gene>
    <name evidence="11 13" type="primary">rplA</name>
    <name evidence="13" type="ordered locus">BVAF_562</name>
</gene>
<dbReference type="SUPFAM" id="SSF56808">
    <property type="entry name" value="Ribosomal protein L1"/>
    <property type="match status" value="1"/>
</dbReference>
<reference evidence="13 14" key="1">
    <citation type="journal article" date="2010" name="BMC Genomics">
        <title>Unprecedented loss of ammonia assimilation capability in a urease-encoding bacterial mutualist.</title>
        <authorList>
            <person name="Williams L.E."/>
            <person name="Wernegreen J.J."/>
        </authorList>
    </citation>
    <scope>NUCLEOTIDE SEQUENCE [LARGE SCALE GENOMIC DNA]</scope>
    <source>
        <strain evidence="13 14">BVAF</strain>
    </source>
</reference>
<evidence type="ECO:0000256" key="3">
    <source>
        <dbReference type="ARBA" id="ARBA00022555"/>
    </source>
</evidence>
<dbReference type="InterPro" id="IPR023674">
    <property type="entry name" value="Ribosomal_uL1-like"/>
</dbReference>
<keyword evidence="6 11" id="KW-0694">RNA-binding</keyword>
<protein>
    <recommendedName>
        <fullName evidence="9 11">Large ribosomal subunit protein uL1</fullName>
    </recommendedName>
</protein>
<comment type="similarity">
    <text evidence="1 11 12">Belongs to the universal ribosomal protein uL1 family.</text>
</comment>
<dbReference type="InterPro" id="IPR028364">
    <property type="entry name" value="Ribosomal_uL1/biogenesis"/>
</dbReference>
<evidence type="ECO:0000256" key="1">
    <source>
        <dbReference type="ARBA" id="ARBA00010531"/>
    </source>
</evidence>
<dbReference type="KEGG" id="bva:BVAF_562"/>
<dbReference type="GO" id="GO:0019843">
    <property type="term" value="F:rRNA binding"/>
    <property type="evidence" value="ECO:0007669"/>
    <property type="project" value="UniProtKB-UniRule"/>
</dbReference>
<dbReference type="GO" id="GO:0022625">
    <property type="term" value="C:cytosolic large ribosomal subunit"/>
    <property type="evidence" value="ECO:0007669"/>
    <property type="project" value="TreeGrafter"/>
</dbReference>
<dbReference type="EMBL" id="CP002189">
    <property type="protein sequence ID" value="ADV33940.1"/>
    <property type="molecule type" value="Genomic_DNA"/>
</dbReference>
<evidence type="ECO:0000256" key="12">
    <source>
        <dbReference type="RuleBase" id="RU000659"/>
    </source>
</evidence>
<keyword evidence="5 11" id="KW-0810">Translation regulation</keyword>
<dbReference type="AlphaFoldDB" id="E8Q6H1"/>
<evidence type="ECO:0000256" key="2">
    <source>
        <dbReference type="ARBA" id="ARBA00022491"/>
    </source>
</evidence>
<dbReference type="GO" id="GO:0003735">
    <property type="term" value="F:structural constituent of ribosome"/>
    <property type="evidence" value="ECO:0007669"/>
    <property type="project" value="InterPro"/>
</dbReference>
<comment type="function">
    <text evidence="10 11">Protein L1 is also a translational repressor protein, it controls the translation of the L11 operon by binding to its mRNA.</text>
</comment>
<evidence type="ECO:0000256" key="8">
    <source>
        <dbReference type="ARBA" id="ARBA00023274"/>
    </source>
</evidence>
<evidence type="ECO:0000313" key="13">
    <source>
        <dbReference type="EMBL" id="ADV33940.1"/>
    </source>
</evidence>
<dbReference type="PANTHER" id="PTHR36427">
    <property type="entry name" value="54S RIBOSOMAL PROTEIN L1, MITOCHONDRIAL"/>
    <property type="match status" value="1"/>
</dbReference>
<evidence type="ECO:0000256" key="9">
    <source>
        <dbReference type="ARBA" id="ARBA00035241"/>
    </source>
</evidence>
<proteinExistence type="inferred from homology"/>
<sequence length="237" mass="25885">MKQIGDGIKRTLSRRNGTRVQYSIVDGLKLLKNTVKAKFIESVEAAINLGIDARKSDQSIRSNVILPHGIGKSVRVAVFTQGKDKIKLAKDAGAELVGLEDLYDKIKADGCVGFDVVLASPDVMHIVSKLGSILGPRGLMPNPKMGTISSDIQESIKNVKLGQVRYKNDKNGIVHAIFGKIDFSIIDLKENLETLIASIQQVKPVQFKGTYIKKISISTTMGKSVILDKNSFSMVIY</sequence>
<keyword evidence="14" id="KW-1185">Reference proteome</keyword>
<dbReference type="Gene3D" id="3.30.190.20">
    <property type="match status" value="1"/>
</dbReference>
<dbReference type="PANTHER" id="PTHR36427:SF3">
    <property type="entry name" value="LARGE RIBOSOMAL SUBUNIT PROTEIN UL1M"/>
    <property type="match status" value="1"/>
</dbReference>
<organism evidence="13 14">
    <name type="scientific">Blochmanniella vafra (strain BVAF)</name>
    <dbReference type="NCBI Taxonomy" id="859654"/>
    <lineage>
        <taxon>Bacteria</taxon>
        <taxon>Pseudomonadati</taxon>
        <taxon>Pseudomonadota</taxon>
        <taxon>Gammaproteobacteria</taxon>
        <taxon>Enterobacterales</taxon>
        <taxon>Enterobacteriaceae</taxon>
        <taxon>ant endosymbionts</taxon>
        <taxon>Candidatus Blochmanniella</taxon>
    </lineage>
</organism>
<dbReference type="Pfam" id="PF00687">
    <property type="entry name" value="Ribosomal_L1"/>
    <property type="match status" value="1"/>
</dbReference>
<dbReference type="GO" id="GO:0006412">
    <property type="term" value="P:translation"/>
    <property type="evidence" value="ECO:0007669"/>
    <property type="project" value="UniProtKB-UniRule"/>
</dbReference>
<comment type="subunit">
    <text evidence="11">Part of the 50S ribosomal subunit.</text>
</comment>
<dbReference type="HAMAP" id="MF_01318_B">
    <property type="entry name" value="Ribosomal_uL1_B"/>
    <property type="match status" value="1"/>
</dbReference>
<dbReference type="RefSeq" id="WP_013516865.1">
    <property type="nucleotide sequence ID" value="NC_014909.2"/>
</dbReference>
<keyword evidence="8 11" id="KW-0687">Ribonucleoprotein</keyword>
<keyword evidence="2 11" id="KW-0678">Repressor</keyword>
<dbReference type="PIRSF" id="PIRSF002155">
    <property type="entry name" value="Ribosomal_L1"/>
    <property type="match status" value="1"/>
</dbReference>
<dbReference type="OrthoDB" id="9803740at2"/>
<evidence type="ECO:0000256" key="11">
    <source>
        <dbReference type="HAMAP-Rule" id="MF_01318"/>
    </source>
</evidence>
<dbReference type="InterPro" id="IPR002143">
    <property type="entry name" value="Ribosomal_uL1"/>
</dbReference>
<keyword evidence="4 11" id="KW-0699">rRNA-binding</keyword>
<evidence type="ECO:0000256" key="5">
    <source>
        <dbReference type="ARBA" id="ARBA00022845"/>
    </source>
</evidence>
<dbReference type="Proteomes" id="UP000007464">
    <property type="component" value="Chromosome"/>
</dbReference>
<evidence type="ECO:0000256" key="7">
    <source>
        <dbReference type="ARBA" id="ARBA00022980"/>
    </source>
</evidence>
<dbReference type="InterPro" id="IPR023673">
    <property type="entry name" value="Ribosomal_uL1_CS"/>
</dbReference>
<dbReference type="STRING" id="859654.BVAF_562"/>
<dbReference type="HOGENOM" id="CLU_062853_0_0_6"/>
<keyword evidence="3 11" id="KW-0820">tRNA-binding</keyword>
<keyword evidence="7 11" id="KW-0689">Ribosomal protein</keyword>
<name>E8Q6H1_BLOVB</name>
<dbReference type="InterPro" id="IPR005878">
    <property type="entry name" value="Ribosom_uL1_bac-type"/>
</dbReference>
<dbReference type="InterPro" id="IPR016095">
    <property type="entry name" value="Ribosomal_uL1_3-a/b-sand"/>
</dbReference>
<dbReference type="CDD" id="cd00403">
    <property type="entry name" value="Ribosomal_L1"/>
    <property type="match status" value="1"/>
</dbReference>